<keyword evidence="4 6" id="KW-0378">Hydrolase</keyword>
<feature type="binding site" evidence="6">
    <location>
        <position position="6"/>
    </location>
    <ligand>
        <name>Mg(2+)</name>
        <dbReference type="ChEBI" id="CHEBI:18420"/>
    </ligand>
</feature>
<evidence type="ECO:0000259" key="7">
    <source>
        <dbReference type="Pfam" id="PF01850"/>
    </source>
</evidence>
<keyword evidence="3 6" id="KW-0479">Metal-binding</keyword>
<keyword evidence="5 6" id="KW-0460">Magnesium</keyword>
<dbReference type="EC" id="3.1.-.-" evidence="6"/>
<comment type="similarity">
    <text evidence="6">Belongs to the PINc/VapC protein family.</text>
</comment>
<gene>
    <name evidence="6" type="primary">vapC</name>
    <name evidence="8" type="ORF">PPG34_14090</name>
</gene>
<keyword evidence="1 6" id="KW-1277">Toxin-antitoxin system</keyword>
<keyword evidence="9" id="KW-1185">Reference proteome</keyword>
<evidence type="ECO:0000256" key="6">
    <source>
        <dbReference type="HAMAP-Rule" id="MF_00265"/>
    </source>
</evidence>
<feature type="domain" description="PIN" evidence="7">
    <location>
        <begin position="4"/>
        <end position="126"/>
    </location>
</feature>
<comment type="caution">
    <text evidence="8">The sequence shown here is derived from an EMBL/GenBank/DDBJ whole genome shotgun (WGS) entry which is preliminary data.</text>
</comment>
<dbReference type="InterPro" id="IPR022907">
    <property type="entry name" value="VapC_family"/>
</dbReference>
<protein>
    <recommendedName>
        <fullName evidence="6">Ribonuclease VapC</fullName>
        <shortName evidence="6">RNase VapC</shortName>
        <ecNumber evidence="6">3.1.-.-</ecNumber>
    </recommendedName>
    <alternativeName>
        <fullName evidence="6">Toxin VapC</fullName>
    </alternativeName>
</protein>
<sequence>MPFVLDSSVALAWVLPDESDPSIDRLCDRLTDDVAVVPPVWPLEIGNVLRIAVKRGRLNAKDMGRVIKELWALPIEIDATSTERSFEETLTLAQKFDLTTYDASYVELAQRRDVPLATLDHKLRKACLAAKITVLPS</sequence>
<comment type="function">
    <text evidence="6">Toxic component of a toxin-antitoxin (TA) system. An RNase.</text>
</comment>
<evidence type="ECO:0000256" key="5">
    <source>
        <dbReference type="ARBA" id="ARBA00022842"/>
    </source>
</evidence>
<dbReference type="SUPFAM" id="SSF88723">
    <property type="entry name" value="PIN domain-like"/>
    <property type="match status" value="1"/>
</dbReference>
<dbReference type="InterPro" id="IPR051619">
    <property type="entry name" value="TypeII_TA_RNase_PINc/VapC"/>
</dbReference>
<dbReference type="Pfam" id="PF01850">
    <property type="entry name" value="PIN"/>
    <property type="match status" value="1"/>
</dbReference>
<name>A0ABU3KAJ1_9BACT</name>
<dbReference type="EMBL" id="JAQOUE010000001">
    <property type="protein sequence ID" value="MDT7043484.1"/>
    <property type="molecule type" value="Genomic_DNA"/>
</dbReference>
<dbReference type="RefSeq" id="WP_313834051.1">
    <property type="nucleotide sequence ID" value="NZ_JAQOUE010000001.1"/>
</dbReference>
<reference evidence="8 9" key="1">
    <citation type="journal article" date="2023" name="ISME J.">
        <title>Cultivation and genomic characterization of novel and ubiquitous marine nitrite-oxidizing bacteria from the Nitrospirales.</title>
        <authorList>
            <person name="Mueller A.J."/>
            <person name="Daebeler A."/>
            <person name="Herbold C.W."/>
            <person name="Kirkegaard R.H."/>
            <person name="Daims H."/>
        </authorList>
    </citation>
    <scope>NUCLEOTIDE SEQUENCE [LARGE SCALE GENOMIC DNA]</scope>
    <source>
        <strain evidence="8 9">EB</strain>
    </source>
</reference>
<dbReference type="InterPro" id="IPR029060">
    <property type="entry name" value="PIN-like_dom_sf"/>
</dbReference>
<feature type="binding site" evidence="6">
    <location>
        <position position="102"/>
    </location>
    <ligand>
        <name>Mg(2+)</name>
        <dbReference type="ChEBI" id="CHEBI:18420"/>
    </ligand>
</feature>
<evidence type="ECO:0000256" key="2">
    <source>
        <dbReference type="ARBA" id="ARBA00022722"/>
    </source>
</evidence>
<keyword evidence="2 6" id="KW-0540">Nuclease</keyword>
<dbReference type="PANTHER" id="PTHR35901">
    <property type="entry name" value="RIBONUCLEASE VAPC3"/>
    <property type="match status" value="1"/>
</dbReference>
<evidence type="ECO:0000313" key="9">
    <source>
        <dbReference type="Proteomes" id="UP001250932"/>
    </source>
</evidence>
<dbReference type="HAMAP" id="MF_00265">
    <property type="entry name" value="VapC_Nob1"/>
    <property type="match status" value="1"/>
</dbReference>
<dbReference type="CDD" id="cd09873">
    <property type="entry name" value="PIN_Pae0151-like"/>
    <property type="match status" value="1"/>
</dbReference>
<dbReference type="InterPro" id="IPR002716">
    <property type="entry name" value="PIN_dom"/>
</dbReference>
<evidence type="ECO:0000256" key="3">
    <source>
        <dbReference type="ARBA" id="ARBA00022723"/>
    </source>
</evidence>
<dbReference type="PANTHER" id="PTHR35901:SF1">
    <property type="entry name" value="EXONUCLEASE VAPC9"/>
    <property type="match status" value="1"/>
</dbReference>
<evidence type="ECO:0000256" key="4">
    <source>
        <dbReference type="ARBA" id="ARBA00022801"/>
    </source>
</evidence>
<dbReference type="Proteomes" id="UP001250932">
    <property type="component" value="Unassembled WGS sequence"/>
</dbReference>
<proteinExistence type="inferred from homology"/>
<comment type="cofactor">
    <cofactor evidence="6">
        <name>Mg(2+)</name>
        <dbReference type="ChEBI" id="CHEBI:18420"/>
    </cofactor>
</comment>
<keyword evidence="6" id="KW-0800">Toxin</keyword>
<evidence type="ECO:0000256" key="1">
    <source>
        <dbReference type="ARBA" id="ARBA00022649"/>
    </source>
</evidence>
<dbReference type="InterPro" id="IPR044153">
    <property type="entry name" value="PIN_Pae0151-like"/>
</dbReference>
<accession>A0ABU3KAJ1</accession>
<organism evidence="8 9">
    <name type="scientific">Candidatus Nitronereus thalassa</name>
    <dbReference type="NCBI Taxonomy" id="3020898"/>
    <lineage>
        <taxon>Bacteria</taxon>
        <taxon>Pseudomonadati</taxon>
        <taxon>Nitrospirota</taxon>
        <taxon>Nitrospiria</taxon>
        <taxon>Nitrospirales</taxon>
        <taxon>Nitrospiraceae</taxon>
        <taxon>Candidatus Nitronereus</taxon>
    </lineage>
</organism>
<dbReference type="Gene3D" id="3.40.50.1010">
    <property type="entry name" value="5'-nuclease"/>
    <property type="match status" value="1"/>
</dbReference>
<evidence type="ECO:0000313" key="8">
    <source>
        <dbReference type="EMBL" id="MDT7043484.1"/>
    </source>
</evidence>